<dbReference type="InterPro" id="IPR028847">
    <property type="entry name" value="CENP-W"/>
</dbReference>
<name>A0A8C0XKT8_CASCN</name>
<evidence type="ECO:0000256" key="7">
    <source>
        <dbReference type="ARBA" id="ARBA00038432"/>
    </source>
</evidence>
<evidence type="ECO:0000256" key="3">
    <source>
        <dbReference type="ARBA" id="ARBA00022454"/>
    </source>
</evidence>
<comment type="similarity">
    <text evidence="7">Belongs to the CENP-W/WIP1 family.</text>
</comment>
<dbReference type="Gene3D" id="1.10.20.10">
    <property type="entry name" value="Histone, subunit A"/>
    <property type="match status" value="1"/>
</dbReference>
<protein>
    <submittedName>
        <fullName evidence="8">Uncharacterized protein</fullName>
    </submittedName>
</protein>
<dbReference type="GO" id="GO:0000278">
    <property type="term" value="P:mitotic cell cycle"/>
    <property type="evidence" value="ECO:0007669"/>
    <property type="project" value="InterPro"/>
</dbReference>
<dbReference type="InterPro" id="IPR052484">
    <property type="entry name" value="CENP-W/WIP1"/>
</dbReference>
<evidence type="ECO:0000256" key="4">
    <source>
        <dbReference type="ARBA" id="ARBA00022838"/>
    </source>
</evidence>
<dbReference type="GO" id="GO:0005654">
    <property type="term" value="C:nucleoplasm"/>
    <property type="evidence" value="ECO:0007669"/>
    <property type="project" value="TreeGrafter"/>
</dbReference>
<reference evidence="8" key="1">
    <citation type="submission" date="2023-09" db="UniProtKB">
        <authorList>
            <consortium name="Ensembl"/>
        </authorList>
    </citation>
    <scope>IDENTIFICATION</scope>
</reference>
<evidence type="ECO:0000256" key="6">
    <source>
        <dbReference type="ARBA" id="ARBA00023328"/>
    </source>
</evidence>
<evidence type="ECO:0000256" key="1">
    <source>
        <dbReference type="ARBA" id="ARBA00004123"/>
    </source>
</evidence>
<accession>A0A8C0XKT8</accession>
<dbReference type="PANTHER" id="PTHR34832">
    <property type="entry name" value="CENTROMERE PROTEIN W"/>
    <property type="match status" value="1"/>
</dbReference>
<keyword evidence="6" id="KW-0137">Centromere</keyword>
<organism evidence="8">
    <name type="scientific">Castor canadensis</name>
    <name type="common">American beaver</name>
    <dbReference type="NCBI Taxonomy" id="51338"/>
    <lineage>
        <taxon>Eukaryota</taxon>
        <taxon>Metazoa</taxon>
        <taxon>Chordata</taxon>
        <taxon>Craniata</taxon>
        <taxon>Vertebrata</taxon>
        <taxon>Euteleostomi</taxon>
        <taxon>Mammalia</taxon>
        <taxon>Eutheria</taxon>
        <taxon>Euarchontoglires</taxon>
        <taxon>Glires</taxon>
        <taxon>Rodentia</taxon>
        <taxon>Castorimorpha</taxon>
        <taxon>Castoridae</taxon>
        <taxon>Castor</taxon>
    </lineage>
</organism>
<dbReference type="PANTHER" id="PTHR34832:SF1">
    <property type="entry name" value="CENTROMERE PROTEIN W"/>
    <property type="match status" value="1"/>
</dbReference>
<dbReference type="GO" id="GO:0003677">
    <property type="term" value="F:DNA binding"/>
    <property type="evidence" value="ECO:0007669"/>
    <property type="project" value="InterPro"/>
</dbReference>
<dbReference type="Ensembl" id="ENSCCNT00000037469.1">
    <property type="protein sequence ID" value="ENSCCNP00000029728.1"/>
    <property type="gene ID" value="ENSCCNG00000028482.1"/>
</dbReference>
<dbReference type="AlphaFoldDB" id="A0A8C0XKT8"/>
<proteinExistence type="inferred from homology"/>
<keyword evidence="3" id="KW-0158">Chromosome</keyword>
<dbReference type="CDD" id="cd13732">
    <property type="entry name" value="HFD_CENP-W"/>
    <property type="match status" value="1"/>
</dbReference>
<sequence length="88" mass="10069">MAPLTTQQMRQKAPHGILKLVFKGQNPHFPTEAWGDLLVHLNCLLFIRQIAKDSRANACENKCRIITRIIFWQHANKVKLACSVFSVI</sequence>
<dbReference type="InterPro" id="IPR009072">
    <property type="entry name" value="Histone-fold"/>
</dbReference>
<dbReference type="GO" id="GO:0046982">
    <property type="term" value="F:protein heterodimerization activity"/>
    <property type="evidence" value="ECO:0007669"/>
    <property type="project" value="InterPro"/>
</dbReference>
<evidence type="ECO:0000313" key="8">
    <source>
        <dbReference type="Ensembl" id="ENSCCNP00000029728.1"/>
    </source>
</evidence>
<comment type="subcellular location">
    <subcellularLocation>
        <location evidence="2">Chromosome</location>
        <location evidence="2">Centromere</location>
        <location evidence="2">Kinetochore</location>
    </subcellularLocation>
    <subcellularLocation>
        <location evidence="1">Nucleus</location>
    </subcellularLocation>
</comment>
<dbReference type="Pfam" id="PF15510">
    <property type="entry name" value="CENP-W"/>
    <property type="match status" value="1"/>
</dbReference>
<keyword evidence="4" id="KW-0995">Kinetochore</keyword>
<dbReference type="GO" id="GO:0051382">
    <property type="term" value="P:kinetochore assembly"/>
    <property type="evidence" value="ECO:0007669"/>
    <property type="project" value="InterPro"/>
</dbReference>
<dbReference type="GO" id="GO:0007059">
    <property type="term" value="P:chromosome segregation"/>
    <property type="evidence" value="ECO:0007669"/>
    <property type="project" value="TreeGrafter"/>
</dbReference>
<evidence type="ECO:0000256" key="2">
    <source>
        <dbReference type="ARBA" id="ARBA00004629"/>
    </source>
</evidence>
<keyword evidence="5" id="KW-0539">Nucleus</keyword>
<evidence type="ECO:0000256" key="5">
    <source>
        <dbReference type="ARBA" id="ARBA00023242"/>
    </source>
</evidence>
<dbReference type="GO" id="GO:0000776">
    <property type="term" value="C:kinetochore"/>
    <property type="evidence" value="ECO:0007669"/>
    <property type="project" value="UniProtKB-KW"/>
</dbReference>